<dbReference type="InterPro" id="IPR002797">
    <property type="entry name" value="Polysacc_synth"/>
</dbReference>
<gene>
    <name evidence="7" type="ORF">TRIP_B200176</name>
</gene>
<evidence type="ECO:0000256" key="4">
    <source>
        <dbReference type="ARBA" id="ARBA00022989"/>
    </source>
</evidence>
<reference evidence="7" key="1">
    <citation type="submission" date="2018-07" db="EMBL/GenBank/DDBJ databases">
        <authorList>
            <consortium name="Genoscope - CEA"/>
            <person name="William W."/>
        </authorList>
    </citation>
    <scope>NUCLEOTIDE SEQUENCE</scope>
    <source>
        <strain evidence="7">IK1</strain>
    </source>
</reference>
<keyword evidence="2" id="KW-1003">Cell membrane</keyword>
<dbReference type="EMBL" id="UPXX01000013">
    <property type="protein sequence ID" value="VBB42036.1"/>
    <property type="molecule type" value="Genomic_DNA"/>
</dbReference>
<keyword evidence="3 6" id="KW-0812">Transmembrane</keyword>
<dbReference type="PANTHER" id="PTHR30250">
    <property type="entry name" value="PST FAMILY PREDICTED COLANIC ACID TRANSPORTER"/>
    <property type="match status" value="1"/>
</dbReference>
<proteinExistence type="predicted"/>
<dbReference type="PANTHER" id="PTHR30250:SF11">
    <property type="entry name" value="O-ANTIGEN TRANSPORTER-RELATED"/>
    <property type="match status" value="1"/>
</dbReference>
<evidence type="ECO:0000256" key="2">
    <source>
        <dbReference type="ARBA" id="ARBA00022475"/>
    </source>
</evidence>
<comment type="subcellular location">
    <subcellularLocation>
        <location evidence="1">Cell membrane</location>
        <topology evidence="1">Multi-pass membrane protein</topology>
    </subcellularLocation>
</comment>
<feature type="transmembrane region" description="Helical" evidence="6">
    <location>
        <begin position="126"/>
        <end position="146"/>
    </location>
</feature>
<feature type="transmembrane region" description="Helical" evidence="6">
    <location>
        <begin position="414"/>
        <end position="436"/>
    </location>
</feature>
<feature type="transmembrane region" description="Helical" evidence="6">
    <location>
        <begin position="54"/>
        <end position="72"/>
    </location>
</feature>
<evidence type="ECO:0008006" key="8">
    <source>
        <dbReference type="Google" id="ProtNLM"/>
    </source>
</evidence>
<evidence type="ECO:0000256" key="5">
    <source>
        <dbReference type="ARBA" id="ARBA00023136"/>
    </source>
</evidence>
<feature type="transmembrane region" description="Helical" evidence="6">
    <location>
        <begin position="228"/>
        <end position="250"/>
    </location>
</feature>
<evidence type="ECO:0000256" key="1">
    <source>
        <dbReference type="ARBA" id="ARBA00004651"/>
    </source>
</evidence>
<feature type="transmembrane region" description="Helical" evidence="6">
    <location>
        <begin position="270"/>
        <end position="295"/>
    </location>
</feature>
<dbReference type="InterPro" id="IPR050833">
    <property type="entry name" value="Poly_Biosynth_Transport"/>
</dbReference>
<accession>A0A653A1X2</accession>
<feature type="transmembrane region" description="Helical" evidence="6">
    <location>
        <begin position="187"/>
        <end position="207"/>
    </location>
</feature>
<evidence type="ECO:0000256" key="3">
    <source>
        <dbReference type="ARBA" id="ARBA00022692"/>
    </source>
</evidence>
<dbReference type="GO" id="GO:0005886">
    <property type="term" value="C:plasma membrane"/>
    <property type="evidence" value="ECO:0007669"/>
    <property type="project" value="UniProtKB-SubCell"/>
</dbReference>
<feature type="transmembrane region" description="Helical" evidence="6">
    <location>
        <begin position="349"/>
        <end position="370"/>
    </location>
</feature>
<feature type="transmembrane region" description="Helical" evidence="6">
    <location>
        <begin position="315"/>
        <end position="337"/>
    </location>
</feature>
<protein>
    <recommendedName>
        <fullName evidence="8">Polysaccharide biosynthesis protein</fullName>
    </recommendedName>
</protein>
<keyword evidence="5 6" id="KW-0472">Membrane</keyword>
<sequence length="447" mass="48854">MAANDTSFRSLSRLARLGSEAGWTFLGQAGIAAGAIFAVKILTHYLEPAQFGRLMLATTLIQAVAAQVYGPLAQGMMRFWSLSQERGQQEEFVHSSRKISAILNRAMLLLTLLAVGGVFFLEGRQWSLLVALSLLVGIFTGQSWTRMLALMAARERKAIAIVTTGIAFLKPLSGIGLILLFSPDANWVLLGYLGGAFSGLLVIDRIYQKRIVGGLTSTRQMSGLEKGNLGKDLLSFSWPFFIYGVFSWLYESCDRWSLQYHFGSEVVGAFSVAGQLAMYPLILLSGFLGMLFSPIAYQRAGSLDSEKAFRAGNRLLFFMVLIYVACCGCLVAGYALIHEQIVLLVSGSSYTAFSYLLPGLTIAWSLYYFGHTLTGFGMLANRPKLYVLPKFIATGLAAVFGIVLPLWYGPEGVVWALGIAGFVYATWCLVIACRLSRNRPLPLSPRG</sequence>
<feature type="transmembrane region" description="Helical" evidence="6">
    <location>
        <begin position="21"/>
        <end position="42"/>
    </location>
</feature>
<evidence type="ECO:0000313" key="7">
    <source>
        <dbReference type="EMBL" id="VBB42036.1"/>
    </source>
</evidence>
<keyword evidence="4 6" id="KW-1133">Transmembrane helix</keyword>
<feature type="transmembrane region" description="Helical" evidence="6">
    <location>
        <begin position="158"/>
        <end position="181"/>
    </location>
</feature>
<dbReference type="Pfam" id="PF01943">
    <property type="entry name" value="Polysacc_synt"/>
    <property type="match status" value="1"/>
</dbReference>
<feature type="transmembrane region" description="Helical" evidence="6">
    <location>
        <begin position="391"/>
        <end position="408"/>
    </location>
</feature>
<dbReference type="AlphaFoldDB" id="A0A653A1X2"/>
<name>A0A653A1X2_UNCDX</name>
<feature type="transmembrane region" description="Helical" evidence="6">
    <location>
        <begin position="102"/>
        <end position="120"/>
    </location>
</feature>
<organism evidence="7">
    <name type="scientific">Uncultured Desulfatiglans sp</name>
    <dbReference type="NCBI Taxonomy" id="1748965"/>
    <lineage>
        <taxon>Bacteria</taxon>
        <taxon>Pseudomonadati</taxon>
        <taxon>Thermodesulfobacteriota</taxon>
        <taxon>Desulfobacteria</taxon>
        <taxon>Desulfatiglandales</taxon>
        <taxon>Desulfatiglandaceae</taxon>
        <taxon>Desulfatiglans</taxon>
        <taxon>environmental samples</taxon>
    </lineage>
</organism>
<evidence type="ECO:0000256" key="6">
    <source>
        <dbReference type="SAM" id="Phobius"/>
    </source>
</evidence>